<evidence type="ECO:0000313" key="3">
    <source>
        <dbReference type="EMBL" id="OIW26552.1"/>
    </source>
</evidence>
<organism evidence="3 4">
    <name type="scientific">Coniochaeta ligniaria NRRL 30616</name>
    <dbReference type="NCBI Taxonomy" id="1408157"/>
    <lineage>
        <taxon>Eukaryota</taxon>
        <taxon>Fungi</taxon>
        <taxon>Dikarya</taxon>
        <taxon>Ascomycota</taxon>
        <taxon>Pezizomycotina</taxon>
        <taxon>Sordariomycetes</taxon>
        <taxon>Sordariomycetidae</taxon>
        <taxon>Coniochaetales</taxon>
        <taxon>Coniochaetaceae</taxon>
        <taxon>Coniochaeta</taxon>
    </lineage>
</organism>
<accession>A0A1J7J9T9</accession>
<dbReference type="OrthoDB" id="202545at2759"/>
<dbReference type="EMBL" id="KV875100">
    <property type="protein sequence ID" value="OIW26552.1"/>
    <property type="molecule type" value="Genomic_DNA"/>
</dbReference>
<feature type="transmembrane region" description="Helical" evidence="2">
    <location>
        <begin position="69"/>
        <end position="88"/>
    </location>
</feature>
<evidence type="ECO:0000256" key="1">
    <source>
        <dbReference type="SAM" id="MobiDB-lite"/>
    </source>
</evidence>
<feature type="compositionally biased region" description="Low complexity" evidence="1">
    <location>
        <begin position="290"/>
        <end position="305"/>
    </location>
</feature>
<feature type="transmembrane region" description="Helical" evidence="2">
    <location>
        <begin position="28"/>
        <end position="48"/>
    </location>
</feature>
<evidence type="ECO:0000256" key="2">
    <source>
        <dbReference type="SAM" id="Phobius"/>
    </source>
</evidence>
<dbReference type="PANTHER" id="PTHR42044:SF1">
    <property type="entry name" value="DUF676 DOMAIN-CONTAINING PROTEIN"/>
    <property type="match status" value="1"/>
</dbReference>
<keyword evidence="2" id="KW-0812">Transmembrane</keyword>
<keyword evidence="4" id="KW-1185">Reference proteome</keyword>
<feature type="transmembrane region" description="Helical" evidence="2">
    <location>
        <begin position="94"/>
        <end position="111"/>
    </location>
</feature>
<proteinExistence type="predicted"/>
<gene>
    <name evidence="3" type="ORF">CONLIGDRAFT_479623</name>
</gene>
<dbReference type="Proteomes" id="UP000182658">
    <property type="component" value="Unassembled WGS sequence"/>
</dbReference>
<evidence type="ECO:0008006" key="5">
    <source>
        <dbReference type="Google" id="ProtNLM"/>
    </source>
</evidence>
<keyword evidence="2" id="KW-0472">Membrane</keyword>
<sequence length="557" mass="60796">MTSTHFFGSQIGGPSVITYGYTDLPWKLFAYDVYYFFSYLWALPYVLWPVRAAEMNSGHLDELSPTPQNLFCIFVHFLLVIFQLAFIVALPFSIFFPILPVVAAIGAYLLFNYGLCMLINGSETEYHSDPKYAPALPEHAHEQWIFINGVAAGSHWMKSNLNRLALTFKRPILGIHNKTNGILFDVLECLVQRNLGYATTDVRVCYSIIKEKLYNPSYSKVVFILHSQGGIEGSLIIDWLLQELPQDLLSKLEVYTFGNAANHFNNPHRHLGSQARALGGNPVSGQQPAGANGTNGVLTTNGTNGHGTDLTATLIEAQASTGNEVNQTSPDSPSDTIYLQRETSASAPSAVSDRAIGHIEHYAHTTDFVALWGVLHFAASKPGSMTVPRFIGRVFAKSGAGGGHQMVQHYLDGMFPLAKDGEGNLVGCLDDEVVDGVQGGEKGGRRNEFMESEVVVGDAGDREDMAREAMEASWIGGGGEGTTGVEVHSSSPVDLRGRFRRRGGAGVLPPPRRTETGVKMKVKDLSRLWLYRNGRSPSETPPSLVRDADGVVRMGTM</sequence>
<reference evidence="3 4" key="1">
    <citation type="submission" date="2016-10" db="EMBL/GenBank/DDBJ databases">
        <title>Draft genome sequence of Coniochaeta ligniaria NRRL30616, a lignocellulolytic fungus for bioabatement of inhibitors in plant biomass hydrolysates.</title>
        <authorList>
            <consortium name="DOE Joint Genome Institute"/>
            <person name="Jimenez D.J."/>
            <person name="Hector R.E."/>
            <person name="Riley R."/>
            <person name="Sun H."/>
            <person name="Grigoriev I.V."/>
            <person name="Van Elsas J.D."/>
            <person name="Nichols N.N."/>
        </authorList>
    </citation>
    <scope>NUCLEOTIDE SEQUENCE [LARGE SCALE GENOMIC DNA]</scope>
    <source>
        <strain evidence="3 4">NRRL 30616</strain>
    </source>
</reference>
<protein>
    <recommendedName>
        <fullName evidence="5">DUF676 domain-containing protein</fullName>
    </recommendedName>
</protein>
<evidence type="ECO:0000313" key="4">
    <source>
        <dbReference type="Proteomes" id="UP000182658"/>
    </source>
</evidence>
<dbReference type="AlphaFoldDB" id="A0A1J7J9T9"/>
<dbReference type="STRING" id="1408157.A0A1J7J9T9"/>
<feature type="region of interest" description="Disordered" evidence="1">
    <location>
        <begin position="266"/>
        <end position="305"/>
    </location>
</feature>
<dbReference type="InParanoid" id="A0A1J7J9T9"/>
<keyword evidence="2" id="KW-1133">Transmembrane helix</keyword>
<name>A0A1J7J9T9_9PEZI</name>
<dbReference type="PANTHER" id="PTHR42044">
    <property type="entry name" value="DUF676 DOMAIN-CONTAINING PROTEIN-RELATED"/>
    <property type="match status" value="1"/>
</dbReference>